<dbReference type="EMBL" id="MDEJ01000035">
    <property type="protein sequence ID" value="PPU95843.1"/>
    <property type="molecule type" value="Genomic_DNA"/>
</dbReference>
<dbReference type="InterPro" id="IPR011006">
    <property type="entry name" value="CheY-like_superfamily"/>
</dbReference>
<dbReference type="OrthoDB" id="9802066at2"/>
<evidence type="ECO:0000313" key="5">
    <source>
        <dbReference type="Proteomes" id="UP000239939"/>
    </source>
</evidence>
<dbReference type="RefSeq" id="WP_128416682.1">
    <property type="nucleotide sequence ID" value="NZ_MDEJ01000035.1"/>
</dbReference>
<dbReference type="GO" id="GO:0000160">
    <property type="term" value="P:phosphorelay signal transduction system"/>
    <property type="evidence" value="ECO:0007669"/>
    <property type="project" value="InterPro"/>
</dbReference>
<comment type="caution">
    <text evidence="4">The sequence shown here is derived from an EMBL/GenBank/DDBJ whole genome shotgun (WGS) entry which is preliminary data.</text>
</comment>
<dbReference type="SUPFAM" id="SSF52172">
    <property type="entry name" value="CheY-like"/>
    <property type="match status" value="1"/>
</dbReference>
<keyword evidence="5" id="KW-1185">Reference proteome</keyword>
<feature type="domain" description="Response regulatory" evidence="3">
    <location>
        <begin position="8"/>
        <end position="123"/>
    </location>
</feature>
<dbReference type="Pfam" id="PF13487">
    <property type="entry name" value="HD_5"/>
    <property type="match status" value="1"/>
</dbReference>
<accession>A0A2S7ERV8</accession>
<dbReference type="PANTHER" id="PTHR44591">
    <property type="entry name" value="STRESS RESPONSE REGULATOR PROTEIN 1"/>
    <property type="match status" value="1"/>
</dbReference>
<dbReference type="Gene3D" id="1.10.3210.10">
    <property type="entry name" value="Hypothetical protein af1432"/>
    <property type="match status" value="1"/>
</dbReference>
<evidence type="ECO:0000256" key="1">
    <source>
        <dbReference type="ARBA" id="ARBA00022553"/>
    </source>
</evidence>
<dbReference type="SMART" id="SM00448">
    <property type="entry name" value="REC"/>
    <property type="match status" value="1"/>
</dbReference>
<dbReference type="PANTHER" id="PTHR44591:SF19">
    <property type="entry name" value="TWO-COMPONENT RESPONSE REGULATOR-RELATED"/>
    <property type="match status" value="1"/>
</dbReference>
<dbReference type="Pfam" id="PF00072">
    <property type="entry name" value="Response_reg"/>
    <property type="match status" value="1"/>
</dbReference>
<name>A0A2S7ERV8_9XANT</name>
<dbReference type="CDD" id="cd17569">
    <property type="entry name" value="REC_HupR-like"/>
    <property type="match status" value="1"/>
</dbReference>
<keyword evidence="1 2" id="KW-0597">Phosphoprotein</keyword>
<dbReference type="InterPro" id="IPR050595">
    <property type="entry name" value="Bact_response_regulator"/>
</dbReference>
<evidence type="ECO:0000259" key="3">
    <source>
        <dbReference type="PROSITE" id="PS50110"/>
    </source>
</evidence>
<dbReference type="Gene3D" id="3.40.50.2300">
    <property type="match status" value="1"/>
</dbReference>
<reference evidence="5" key="1">
    <citation type="submission" date="2016-08" db="EMBL/GenBank/DDBJ databases">
        <authorList>
            <person name="Merda D."/>
            <person name="Briand M."/>
            <person name="Taghouti G."/>
            <person name="Carrere S."/>
            <person name="Gouzy J."/>
            <person name="Portier P."/>
            <person name="Jacques M.-A."/>
            <person name="Fischer-Le Saux M."/>
        </authorList>
    </citation>
    <scope>NUCLEOTIDE SEQUENCE [LARGE SCALE GENOMIC DNA]</scope>
    <source>
        <strain evidence="5">CFBP1817</strain>
    </source>
</reference>
<evidence type="ECO:0000256" key="2">
    <source>
        <dbReference type="PROSITE-ProRule" id="PRU00169"/>
    </source>
</evidence>
<dbReference type="PROSITE" id="PS50110">
    <property type="entry name" value="RESPONSE_REGULATORY"/>
    <property type="match status" value="1"/>
</dbReference>
<dbReference type="Proteomes" id="UP000239939">
    <property type="component" value="Unassembled WGS sequence"/>
</dbReference>
<feature type="modified residue" description="4-aspartylphosphate" evidence="2">
    <location>
        <position position="57"/>
    </location>
</feature>
<dbReference type="AlphaFoldDB" id="A0A2S7ERV8"/>
<dbReference type="InterPro" id="IPR001789">
    <property type="entry name" value="Sig_transdc_resp-reg_receiver"/>
</dbReference>
<gene>
    <name evidence="4" type="ORF">XpopCFBP1817_07705</name>
</gene>
<sequence>MSDPELPRILCVDDEPNLLAAVERNLLGQFDVVTANGGEAGLAAIASGPPFAAIVSDMRMPGMDGAAFLAAARARAPDSVRLLLTGQADATSAIAAINQGAIFRYLCKPCPTDELVAALEQAVALRRATLLERELLETTLAGTTRMLTEVLSMVAPWAFQRSAQLQACVSHVTAKLPWTNRWTVEVAAALSHIGCVSVPGDVIQREIAGDTLSEQEQQLVDGHPLVAHRLLAAIPRMQCVAEIVRYQALPPPADADSEVIRGAQLLRASLLLVRSLARKLPLAQAIQKLRQVEPPLPQDLIDALADLQLNTRSGIRKAKVSDLVPGWRLEQDVVSKRGMMLLAQGSELSLTSILALRNLQAAGAIVEPLLISYGSEDQTGAPVVA</sequence>
<evidence type="ECO:0000313" key="4">
    <source>
        <dbReference type="EMBL" id="PPU95843.1"/>
    </source>
</evidence>
<proteinExistence type="predicted"/>
<protein>
    <submittedName>
        <fullName evidence="4">Response regulator</fullName>
    </submittedName>
</protein>
<organism evidence="4 5">
    <name type="scientific">Xanthomonas populi</name>
    <dbReference type="NCBI Taxonomy" id="53414"/>
    <lineage>
        <taxon>Bacteria</taxon>
        <taxon>Pseudomonadati</taxon>
        <taxon>Pseudomonadota</taxon>
        <taxon>Gammaproteobacteria</taxon>
        <taxon>Lysobacterales</taxon>
        <taxon>Lysobacteraceae</taxon>
        <taxon>Xanthomonas</taxon>
    </lineage>
</organism>